<dbReference type="EMBL" id="CM051402">
    <property type="protein sequence ID" value="KAJ4710284.1"/>
    <property type="molecule type" value="Genomic_DNA"/>
</dbReference>
<gene>
    <name evidence="1" type="ORF">OWV82_016492</name>
</gene>
<evidence type="ECO:0000313" key="1">
    <source>
        <dbReference type="EMBL" id="KAJ4710284.1"/>
    </source>
</evidence>
<keyword evidence="2" id="KW-1185">Reference proteome</keyword>
<sequence length="440" mass="49424">MTTNVKESTIIRPAQETPKHCLRLSDSDLLVRAVHASNVFFYRSNDSFNFFDIGLLKESLSKVLVPFYPMAGRFGRDENGRIQMQCNGEGVLFEEAESSCAIDDFGDFTDISKIKDFVATVDTAKDISSYPILLIQVIRFKCGGVGIGFGLHHTLVDGLSAFNFMKSWAEVTRGLPVSILPCFDKTLLSVGVPSSPKFDHIEYQPVPSMKTPSQNPGPISPAILKLSLDHINTLKEIAKNDPGATHKYTRFEIIAAHIWRCMCKARRLPSDQASKLQIPTNGRSRLNPPLPPGFIGNVIFAATTMALSGNIISEPFISTIERIHKAIKRMDDEYVKSALAYLKQFPDPKAFKQSDHTFKCPNLLISNLSLMPIYDADFGWGRPMYVRPLLRSDGTVQIFPSSSNDRSLLVITYLETHQIQLFKKFFYEIFYQPYIARSSM</sequence>
<name>A0ACC1XHS3_MELAZ</name>
<accession>A0ACC1XHS3</accession>
<keyword evidence="1" id="KW-0808">Transferase</keyword>
<evidence type="ECO:0000313" key="2">
    <source>
        <dbReference type="Proteomes" id="UP001164539"/>
    </source>
</evidence>
<protein>
    <submittedName>
        <fullName evidence="1">Hydroxycinnamoyl-CoA shikimate/quinate hydroxycinnamoyl transferase</fullName>
    </submittedName>
</protein>
<comment type="caution">
    <text evidence="1">The sequence shown here is derived from an EMBL/GenBank/DDBJ whole genome shotgun (WGS) entry which is preliminary data.</text>
</comment>
<reference evidence="1 2" key="1">
    <citation type="journal article" date="2023" name="Science">
        <title>Complex scaffold remodeling in plant triterpene biosynthesis.</title>
        <authorList>
            <person name="De La Pena R."/>
            <person name="Hodgson H."/>
            <person name="Liu J.C."/>
            <person name="Stephenson M.J."/>
            <person name="Martin A.C."/>
            <person name="Owen C."/>
            <person name="Harkess A."/>
            <person name="Leebens-Mack J."/>
            <person name="Jimenez L.E."/>
            <person name="Osbourn A."/>
            <person name="Sattely E.S."/>
        </authorList>
    </citation>
    <scope>NUCLEOTIDE SEQUENCE [LARGE SCALE GENOMIC DNA]</scope>
    <source>
        <strain evidence="2">cv. JPN11</strain>
        <tissue evidence="1">Leaf</tissue>
    </source>
</reference>
<proteinExistence type="predicted"/>
<dbReference type="Proteomes" id="UP001164539">
    <property type="component" value="Chromosome 9"/>
</dbReference>
<organism evidence="1 2">
    <name type="scientific">Melia azedarach</name>
    <name type="common">Chinaberry tree</name>
    <dbReference type="NCBI Taxonomy" id="155640"/>
    <lineage>
        <taxon>Eukaryota</taxon>
        <taxon>Viridiplantae</taxon>
        <taxon>Streptophyta</taxon>
        <taxon>Embryophyta</taxon>
        <taxon>Tracheophyta</taxon>
        <taxon>Spermatophyta</taxon>
        <taxon>Magnoliopsida</taxon>
        <taxon>eudicotyledons</taxon>
        <taxon>Gunneridae</taxon>
        <taxon>Pentapetalae</taxon>
        <taxon>rosids</taxon>
        <taxon>malvids</taxon>
        <taxon>Sapindales</taxon>
        <taxon>Meliaceae</taxon>
        <taxon>Melia</taxon>
    </lineage>
</organism>